<dbReference type="OrthoDB" id="3049838at2759"/>
<dbReference type="InterPro" id="IPR001810">
    <property type="entry name" value="F-box_dom"/>
</dbReference>
<sequence length="534" mass="60763">MSMAPFTLDGLPEELWLAVLSHLPKGDLYNLIQTNSAVYALGLQVLYRHIIISTKTLKSCLPLFMRGYNPGARFREKLHETSYLYYLIISALSTFRKRVPLLDRVPLPSVNTFDAFVSFGASIANMSLIFPRTPRNMLEKCHPPNMNLIPRSVFVSGPIRGDQRFLNIAFFLLSTFRNLEVVSFLWVDMRYQLFPLDLPNLRYLSLEGDGRKILPDFSPVTKCDLSTFTLRNYRWWRDLYDLPFESAPGPSTMAIHELAFTPSIQILELEWHPLVAEYVVKSKIGRLAALVELSLYIRGRDGKKIMKPTDSDDFVMMEGLSHILRASPALASLRIEGYLPEFSMGAPLSLQLPCLQTYIGPATLLPVLDLQTLDNIMCTIPHPIDIGFLSTAFARYITLPGIIKFGVTVKVGDISELLSMLTGLMPNVEHLVILKADEDSPELHSLEPDEITLNLAELHLSAFSKLTKVHMHLIQDSDFRLRTSHRVMCEESQAPDIREAWQEHIPGVRELKLMNKRFVWRRESADGRWKSCMG</sequence>
<gene>
    <name evidence="2" type="ORF">Moror_10205</name>
</gene>
<dbReference type="AlphaFoldDB" id="V2WBY8"/>
<dbReference type="EMBL" id="AWSO01001320">
    <property type="protein sequence ID" value="ESK84338.1"/>
    <property type="molecule type" value="Genomic_DNA"/>
</dbReference>
<dbReference type="HOGENOM" id="CLU_510062_0_0_1"/>
<name>V2WBY8_MONRO</name>
<accession>V2WBY8</accession>
<evidence type="ECO:0000313" key="2">
    <source>
        <dbReference type="EMBL" id="ESK84338.1"/>
    </source>
</evidence>
<organism evidence="2 3">
    <name type="scientific">Moniliophthora roreri (strain MCA 2997)</name>
    <name type="common">Cocoa frosty pod rot fungus</name>
    <name type="synonym">Crinipellis roreri</name>
    <dbReference type="NCBI Taxonomy" id="1381753"/>
    <lineage>
        <taxon>Eukaryota</taxon>
        <taxon>Fungi</taxon>
        <taxon>Dikarya</taxon>
        <taxon>Basidiomycota</taxon>
        <taxon>Agaricomycotina</taxon>
        <taxon>Agaricomycetes</taxon>
        <taxon>Agaricomycetidae</taxon>
        <taxon>Agaricales</taxon>
        <taxon>Marasmiineae</taxon>
        <taxon>Marasmiaceae</taxon>
        <taxon>Moniliophthora</taxon>
    </lineage>
</organism>
<proteinExistence type="predicted"/>
<evidence type="ECO:0000313" key="3">
    <source>
        <dbReference type="Proteomes" id="UP000017559"/>
    </source>
</evidence>
<comment type="caution">
    <text evidence="2">The sequence shown here is derived from an EMBL/GenBank/DDBJ whole genome shotgun (WGS) entry which is preliminary data.</text>
</comment>
<protein>
    <recommendedName>
        <fullName evidence="1">F-box domain-containing protein</fullName>
    </recommendedName>
</protein>
<keyword evidence="3" id="KW-1185">Reference proteome</keyword>
<dbReference type="Proteomes" id="UP000017559">
    <property type="component" value="Unassembled WGS sequence"/>
</dbReference>
<dbReference type="InterPro" id="IPR036047">
    <property type="entry name" value="F-box-like_dom_sf"/>
</dbReference>
<dbReference type="PROSITE" id="PS50181">
    <property type="entry name" value="FBOX"/>
    <property type="match status" value="1"/>
</dbReference>
<evidence type="ECO:0000259" key="1">
    <source>
        <dbReference type="PROSITE" id="PS50181"/>
    </source>
</evidence>
<feature type="domain" description="F-box" evidence="1">
    <location>
        <begin position="5"/>
        <end position="50"/>
    </location>
</feature>
<dbReference type="SUPFAM" id="SSF81383">
    <property type="entry name" value="F-box domain"/>
    <property type="match status" value="1"/>
</dbReference>
<dbReference type="KEGG" id="mrr:Moror_10205"/>
<reference evidence="2 3" key="1">
    <citation type="journal article" date="2014" name="BMC Genomics">
        <title>Genome and secretome analysis of the hemibiotrophic fungal pathogen, Moniliophthora roreri, which causes frosty pod rot disease of cacao: mechanisms of the biotrophic and necrotrophic phases.</title>
        <authorList>
            <person name="Meinhardt L.W."/>
            <person name="Costa G.G.L."/>
            <person name="Thomazella D.P.T."/>
            <person name="Teixeira P.J.P.L."/>
            <person name="Carazzolle M.F."/>
            <person name="Schuster S.C."/>
            <person name="Carlson J.E."/>
            <person name="Guiltinan M.J."/>
            <person name="Mieczkowski P."/>
            <person name="Farmer A."/>
            <person name="Ramaraj T."/>
            <person name="Crozier J."/>
            <person name="Davis R.E."/>
            <person name="Shao J."/>
            <person name="Melnick R.L."/>
            <person name="Pereira G.A.G."/>
            <person name="Bailey B.A."/>
        </authorList>
    </citation>
    <scope>NUCLEOTIDE SEQUENCE [LARGE SCALE GENOMIC DNA]</scope>
    <source>
        <strain evidence="2 3">MCA 2997</strain>
    </source>
</reference>